<evidence type="ECO:0000313" key="2">
    <source>
        <dbReference type="Proteomes" id="UP000286097"/>
    </source>
</evidence>
<sequence length="186" mass="21704">MHELPEDATSVVKTQMEKLLSTVLHSQEIDNYMALGLIRSMQHEDACHAFRRQLPREHVTEDYNRFQQGMQDGGITFSCLELSLFTRHYQIEDSSSSLAYAEALVLKEFAGSNLEYRDKIASVVDDIHEKHLVKFPKVSGQDYDRLLFIFRLLLENTSYPEQEKVERNMAVLRNLKHLLLFKNKEI</sequence>
<organism evidence="1 2">
    <name type="scientific">Peronospora effusa</name>
    <dbReference type="NCBI Taxonomy" id="542832"/>
    <lineage>
        <taxon>Eukaryota</taxon>
        <taxon>Sar</taxon>
        <taxon>Stramenopiles</taxon>
        <taxon>Oomycota</taxon>
        <taxon>Peronosporomycetes</taxon>
        <taxon>Peronosporales</taxon>
        <taxon>Peronosporaceae</taxon>
        <taxon>Peronospora</taxon>
    </lineage>
</organism>
<dbReference type="AlphaFoldDB" id="A0A3R7XZP8"/>
<dbReference type="VEuPathDB" id="FungiDB:DD237_003119"/>
<comment type="caution">
    <text evidence="1">The sequence shown here is derived from an EMBL/GenBank/DDBJ whole genome shotgun (WGS) entry which is preliminary data.</text>
</comment>
<reference evidence="1 2" key="1">
    <citation type="submission" date="2018-06" db="EMBL/GenBank/DDBJ databases">
        <title>Comparative genomics of downy mildews reveals potential adaptations to biotrophy.</title>
        <authorList>
            <person name="Fletcher K."/>
            <person name="Klosterman S.J."/>
            <person name="Derevnina L."/>
            <person name="Martin F."/>
            <person name="Koike S."/>
            <person name="Reyes Chin-Wo S."/>
            <person name="Mou B."/>
            <person name="Michelmore R."/>
        </authorList>
    </citation>
    <scope>NUCLEOTIDE SEQUENCE [LARGE SCALE GENOMIC DNA]</scope>
    <source>
        <strain evidence="1 2">R13</strain>
    </source>
</reference>
<proteinExistence type="predicted"/>
<dbReference type="Proteomes" id="UP000286097">
    <property type="component" value="Unassembled WGS sequence"/>
</dbReference>
<dbReference type="EMBL" id="QKXF01000093">
    <property type="protein sequence ID" value="RQM17589.1"/>
    <property type="molecule type" value="Genomic_DNA"/>
</dbReference>
<name>A0A3R7XZP8_9STRA</name>
<evidence type="ECO:0000313" key="1">
    <source>
        <dbReference type="EMBL" id="RQM17589.1"/>
    </source>
</evidence>
<protein>
    <submittedName>
        <fullName evidence="1">Uncharacterized protein</fullName>
    </submittedName>
</protein>
<accession>A0A3R7XZP8</accession>
<gene>
    <name evidence="1" type="ORF">DD237_003119</name>
</gene>